<dbReference type="SUPFAM" id="SSF69304">
    <property type="entry name" value="Tricorn protease N-terminal domain"/>
    <property type="match status" value="2"/>
</dbReference>
<protein>
    <recommendedName>
        <fullName evidence="3">Prolow-density lipoprotein receptor-related protein 1-like beta-propeller domain-containing protein</fullName>
    </recommendedName>
</protein>
<dbReference type="RefSeq" id="WP_049738462.1">
    <property type="nucleotide sequence ID" value="NZ_BJON01000016.1"/>
</dbReference>
<reference evidence="4 7" key="3">
    <citation type="submission" date="2019-06" db="EMBL/GenBank/DDBJ databases">
        <title>Whole genome shotgun sequence of Brevibacillus reuszeri NBRC 15719.</title>
        <authorList>
            <person name="Hosoyama A."/>
            <person name="Uohara A."/>
            <person name="Ohji S."/>
            <person name="Ichikawa N."/>
        </authorList>
    </citation>
    <scope>NUCLEOTIDE SEQUENCE [LARGE SCALE GENOMIC DNA]</scope>
    <source>
        <strain evidence="4 7">NBRC 15719</strain>
    </source>
</reference>
<dbReference type="Gene3D" id="2.120.10.30">
    <property type="entry name" value="TolB, C-terminal domain"/>
    <property type="match status" value="1"/>
</dbReference>
<keyword evidence="2" id="KW-0732">Signal</keyword>
<feature type="signal peptide" evidence="2">
    <location>
        <begin position="1"/>
        <end position="27"/>
    </location>
</feature>
<evidence type="ECO:0000313" key="4">
    <source>
        <dbReference type="EMBL" id="GED70558.1"/>
    </source>
</evidence>
<evidence type="ECO:0000259" key="3">
    <source>
        <dbReference type="Pfam" id="PF16472"/>
    </source>
</evidence>
<evidence type="ECO:0000256" key="2">
    <source>
        <dbReference type="SAM" id="SignalP"/>
    </source>
</evidence>
<comment type="caution">
    <text evidence="5">The sequence shown here is derived from an EMBL/GenBank/DDBJ whole genome shotgun (WGS) entry which is preliminary data.</text>
</comment>
<reference evidence="5" key="2">
    <citation type="submission" date="2015-07" db="EMBL/GenBank/DDBJ databases">
        <title>MeaNS - Measles Nucleotide Surveillance Program.</title>
        <authorList>
            <person name="Tran T."/>
            <person name="Druce J."/>
        </authorList>
    </citation>
    <scope>NUCLEOTIDE SEQUENCE</scope>
    <source>
        <strain evidence="5">DSM 9887</strain>
    </source>
</reference>
<name>A0A0K9YUL6_9BACL</name>
<reference evidence="6" key="1">
    <citation type="submission" date="2015-07" db="EMBL/GenBank/DDBJ databases">
        <title>Genome sequencing project for genomic taxonomy and phylogenomics of Bacillus-like bacteria.</title>
        <authorList>
            <person name="Liu B."/>
            <person name="Wang J."/>
            <person name="Zhu Y."/>
            <person name="Liu G."/>
            <person name="Chen Q."/>
            <person name="Chen Z."/>
            <person name="Lan J."/>
            <person name="Che J."/>
            <person name="Ge C."/>
            <person name="Shi H."/>
            <person name="Pan Z."/>
            <person name="Liu X."/>
        </authorList>
    </citation>
    <scope>NUCLEOTIDE SEQUENCE [LARGE SCALE GENOMIC DNA]</scope>
    <source>
        <strain evidence="6">DSM 9887</strain>
    </source>
</reference>
<feature type="chain" id="PRO_5005533612" description="Prolow-density lipoprotein receptor-related protein 1-like beta-propeller domain-containing protein" evidence="2">
    <location>
        <begin position="28"/>
        <end position="708"/>
    </location>
</feature>
<organism evidence="5 6">
    <name type="scientific">Brevibacillus reuszeri</name>
    <dbReference type="NCBI Taxonomy" id="54915"/>
    <lineage>
        <taxon>Bacteria</taxon>
        <taxon>Bacillati</taxon>
        <taxon>Bacillota</taxon>
        <taxon>Bacilli</taxon>
        <taxon>Bacillales</taxon>
        <taxon>Paenibacillaceae</taxon>
        <taxon>Brevibacillus</taxon>
    </lineage>
</organism>
<sequence>MKRKPIQGWLASALLVTSLWGGTPAFAESIGDEVKLDQSQPEISQAGFDIAKDYAVWINQDENMVTLYNLGKNTETKIGSKSSKKTSPKVDGDYVVWIDEDSSVNLYDISKGKEKRISESSGTIADVEIADNHVVWSNKTSKGTDIYLYNIDTGDEEKVSTSGKATRPVVSESYVAWEDSRDGNADIYYYDIDTKEEEAAVTGRGNQIRPSIYSDTILYENEAAENTQIYEYDITTGKNKKVTDGSTDKNYVHLYKSSYVYIDDGDLKSADLGKSSSRQIDSYIFKGNAPRVYGNYVLYSKRNSDKKLQLNLYDIKEKEAVSLGSVVGEPSQPDGSDRYVVYLSESKRDNSVVLYDTKNKTSQIISKTNADPNHPVVSNRYVVWYDYSKKALISYDIQRGRETQLTDEDNKQEPSDEIFKIDGSQLLWMNDGRRPELMITDLKTGEHKSASSVKGEPLSIDIYGNYASWVIETGSKKATVTLYDINRERQTDIVKNVQVEDAAIGDNFVVWSEYKNNSWDLFQYNISRERTTDLLRYTDRDQMNPQASRNMVFFKDNRLSPNAKNFYYELYDVEDGSFVDLSWNDKAEVTEPRIGGNRIVWIDTRDKTPAVYTMAISSPQDDDDDNGGPGPEPEPGDYKQYVLVDMMADGTYKEKMKSTSPDKFVFVFFANTKDQVKLSVEEAIDDLDRFIDLLTSDDLDNIMIRIYE</sequence>
<dbReference type="NCBIfam" id="TIGR04275">
    <property type="entry name" value="beta_prop_Msarc"/>
    <property type="match status" value="1"/>
</dbReference>
<dbReference type="InterPro" id="IPR032485">
    <property type="entry name" value="LRP1-like_beta_prop"/>
</dbReference>
<evidence type="ECO:0000313" key="6">
    <source>
        <dbReference type="Proteomes" id="UP000036834"/>
    </source>
</evidence>
<dbReference type="EMBL" id="BJON01000016">
    <property type="protein sequence ID" value="GED70558.1"/>
    <property type="molecule type" value="Genomic_DNA"/>
</dbReference>
<evidence type="ECO:0000313" key="5">
    <source>
        <dbReference type="EMBL" id="KNB72409.1"/>
    </source>
</evidence>
<dbReference type="STRING" id="54915.ADS79_11070"/>
<dbReference type="PATRIC" id="fig|54915.3.peg.1170"/>
<feature type="domain" description="Prolow-density lipoprotein receptor-related protein 1-like beta-propeller" evidence="3">
    <location>
        <begin position="45"/>
        <end position="262"/>
    </location>
</feature>
<dbReference type="Proteomes" id="UP000036834">
    <property type="component" value="Unassembled WGS sequence"/>
</dbReference>
<gene>
    <name evidence="5" type="ORF">ADS79_11070</name>
    <name evidence="4" type="ORF">BRE01_42600</name>
</gene>
<dbReference type="EMBL" id="LGIQ01000007">
    <property type="protein sequence ID" value="KNB72409.1"/>
    <property type="molecule type" value="Genomic_DNA"/>
</dbReference>
<dbReference type="PANTHER" id="PTHR36842:SF1">
    <property type="entry name" value="PROTEIN TOLB"/>
    <property type="match status" value="1"/>
</dbReference>
<keyword evidence="7" id="KW-1185">Reference proteome</keyword>
<evidence type="ECO:0000256" key="1">
    <source>
        <dbReference type="SAM" id="MobiDB-lite"/>
    </source>
</evidence>
<feature type="region of interest" description="Disordered" evidence="1">
    <location>
        <begin position="616"/>
        <end position="638"/>
    </location>
</feature>
<proteinExistence type="predicted"/>
<dbReference type="Proteomes" id="UP000319578">
    <property type="component" value="Unassembled WGS sequence"/>
</dbReference>
<dbReference type="InterPro" id="IPR011042">
    <property type="entry name" value="6-blade_b-propeller_TolB-like"/>
</dbReference>
<accession>A0A0K9YUL6</accession>
<dbReference type="Pfam" id="PF16472">
    <property type="entry name" value="DUF5050"/>
    <property type="match status" value="1"/>
</dbReference>
<dbReference type="PANTHER" id="PTHR36842">
    <property type="entry name" value="PROTEIN TOLB HOMOLOG"/>
    <property type="match status" value="1"/>
</dbReference>
<evidence type="ECO:0000313" key="7">
    <source>
        <dbReference type="Proteomes" id="UP000319578"/>
    </source>
</evidence>
<dbReference type="OrthoDB" id="9815657at2"/>
<dbReference type="InterPro" id="IPR027618">
    <property type="entry name" value="Beta_prop_Msarc"/>
</dbReference>
<dbReference type="AlphaFoldDB" id="A0A0K9YUL6"/>